<feature type="domain" description="Fe2OG dioxygenase" evidence="3">
    <location>
        <begin position="218"/>
        <end position="328"/>
    </location>
</feature>
<evidence type="ECO:0000256" key="1">
    <source>
        <dbReference type="RuleBase" id="RU003682"/>
    </source>
</evidence>
<name>A0A7S4QFS1_9DINO</name>
<comment type="similarity">
    <text evidence="1">Belongs to the iron/ascorbate-dependent oxidoreductase family.</text>
</comment>
<keyword evidence="1" id="KW-0560">Oxidoreductase</keyword>
<sequence length="412" mass="44655">MQARRAMRLRAARLWPAAALRRSRSDLAVPRAPRAARGAAGVPRRGSEFQALPVLDYRDMEGNSSQFVSDLRDACSTVGFFVLAGLPAQTVQLHGDVLRIARAFFALPPEEKGRIEYCHSPQFRGYMSLGVENTAGRRDEREQIEFGREEPVPSLLADAPLFERLRGPNQWPEAPHEFRTIVGRWLQEMEALSWSVTRALSASMGLETHALDSLFKTPHIQAKLVHYPGAAGALDSSSAADTGSLGVGAHSDSGFLTLLLQDDVGGLEVLNSAGQWVAATPIPGSLVCNLGEVLQLLSGGVFLSTVHRVQRPRPGSGGRLSAPFFWNPSLDVVVRPLTGSSAPAGCEPESTASLSGRPAQESNRLIPSYGMNAFKSLARSHPHVFARHHADLQVLPDGQVVWRREVRAACAE</sequence>
<dbReference type="InterPro" id="IPR005123">
    <property type="entry name" value="Oxoglu/Fe-dep_dioxygenase_dom"/>
</dbReference>
<dbReference type="Pfam" id="PF14226">
    <property type="entry name" value="DIOX_N"/>
    <property type="match status" value="1"/>
</dbReference>
<dbReference type="PANTHER" id="PTHR47990">
    <property type="entry name" value="2-OXOGLUTARATE (2OG) AND FE(II)-DEPENDENT OXYGENASE SUPERFAMILY PROTEIN-RELATED"/>
    <property type="match status" value="1"/>
</dbReference>
<evidence type="ECO:0000259" key="3">
    <source>
        <dbReference type="PROSITE" id="PS51471"/>
    </source>
</evidence>
<reference evidence="4" key="1">
    <citation type="submission" date="2021-01" db="EMBL/GenBank/DDBJ databases">
        <authorList>
            <person name="Corre E."/>
            <person name="Pelletier E."/>
            <person name="Niang G."/>
            <person name="Scheremetjew M."/>
            <person name="Finn R."/>
            <person name="Kale V."/>
            <person name="Holt S."/>
            <person name="Cochrane G."/>
            <person name="Meng A."/>
            <person name="Brown T."/>
            <person name="Cohen L."/>
        </authorList>
    </citation>
    <scope>NUCLEOTIDE SEQUENCE</scope>
    <source>
        <strain evidence="4">CCMP3105</strain>
    </source>
</reference>
<dbReference type="InterPro" id="IPR044861">
    <property type="entry name" value="IPNS-like_FE2OG_OXY"/>
</dbReference>
<dbReference type="Gene3D" id="2.60.120.330">
    <property type="entry name" value="B-lactam Antibiotic, Isopenicillin N Synthase, Chain"/>
    <property type="match status" value="1"/>
</dbReference>
<dbReference type="EMBL" id="HBNR01029004">
    <property type="protein sequence ID" value="CAE4582283.1"/>
    <property type="molecule type" value="Transcribed_RNA"/>
</dbReference>
<feature type="compositionally biased region" description="Polar residues" evidence="2">
    <location>
        <begin position="350"/>
        <end position="361"/>
    </location>
</feature>
<dbReference type="GO" id="GO:0016491">
    <property type="term" value="F:oxidoreductase activity"/>
    <property type="evidence" value="ECO:0007669"/>
    <property type="project" value="UniProtKB-KW"/>
</dbReference>
<dbReference type="PROSITE" id="PS51471">
    <property type="entry name" value="FE2OG_OXY"/>
    <property type="match status" value="1"/>
</dbReference>
<dbReference type="SUPFAM" id="SSF51197">
    <property type="entry name" value="Clavaminate synthase-like"/>
    <property type="match status" value="1"/>
</dbReference>
<keyword evidence="1" id="KW-0408">Iron</keyword>
<feature type="region of interest" description="Disordered" evidence="2">
    <location>
        <begin position="341"/>
        <end position="361"/>
    </location>
</feature>
<dbReference type="InterPro" id="IPR050231">
    <property type="entry name" value="Iron_ascorbate_oxido_reductase"/>
</dbReference>
<organism evidence="4">
    <name type="scientific">Alexandrium monilatum</name>
    <dbReference type="NCBI Taxonomy" id="311494"/>
    <lineage>
        <taxon>Eukaryota</taxon>
        <taxon>Sar</taxon>
        <taxon>Alveolata</taxon>
        <taxon>Dinophyceae</taxon>
        <taxon>Gonyaulacales</taxon>
        <taxon>Pyrocystaceae</taxon>
        <taxon>Alexandrium</taxon>
    </lineage>
</organism>
<accession>A0A7S4QFS1</accession>
<dbReference type="InterPro" id="IPR026992">
    <property type="entry name" value="DIOX_N"/>
</dbReference>
<gene>
    <name evidence="4" type="ORF">AMON00008_LOCUS19745</name>
</gene>
<evidence type="ECO:0000313" key="4">
    <source>
        <dbReference type="EMBL" id="CAE4582283.1"/>
    </source>
</evidence>
<keyword evidence="1" id="KW-0479">Metal-binding</keyword>
<dbReference type="InterPro" id="IPR027443">
    <property type="entry name" value="IPNS-like_sf"/>
</dbReference>
<dbReference type="GO" id="GO:0046872">
    <property type="term" value="F:metal ion binding"/>
    <property type="evidence" value="ECO:0007669"/>
    <property type="project" value="UniProtKB-KW"/>
</dbReference>
<dbReference type="AlphaFoldDB" id="A0A7S4QFS1"/>
<protein>
    <recommendedName>
        <fullName evidence="3">Fe2OG dioxygenase domain-containing protein</fullName>
    </recommendedName>
</protein>
<proteinExistence type="inferred from homology"/>
<evidence type="ECO:0000256" key="2">
    <source>
        <dbReference type="SAM" id="MobiDB-lite"/>
    </source>
</evidence>
<dbReference type="Pfam" id="PF03171">
    <property type="entry name" value="2OG-FeII_Oxy"/>
    <property type="match status" value="1"/>
</dbReference>